<protein>
    <recommendedName>
        <fullName evidence="4">Glycosyltransferase RgtA/B/C/D-like domain-containing protein</fullName>
    </recommendedName>
</protein>
<keyword evidence="1" id="KW-0472">Membrane</keyword>
<gene>
    <name evidence="2" type="ORF">AIOL_002305</name>
</gene>
<feature type="transmembrane region" description="Helical" evidence="1">
    <location>
        <begin position="105"/>
        <end position="122"/>
    </location>
</feature>
<keyword evidence="3" id="KW-1185">Reference proteome</keyword>
<comment type="caution">
    <text evidence="2">The sequence shown here is derived from an EMBL/GenBank/DDBJ whole genome shotgun (WGS) entry which is preliminary data.</text>
</comment>
<evidence type="ECO:0000313" key="3">
    <source>
        <dbReference type="Proteomes" id="UP000037178"/>
    </source>
</evidence>
<feature type="transmembrane region" description="Helical" evidence="1">
    <location>
        <begin position="158"/>
        <end position="178"/>
    </location>
</feature>
<dbReference type="Proteomes" id="UP000037178">
    <property type="component" value="Unassembled WGS sequence"/>
</dbReference>
<feature type="transmembrane region" description="Helical" evidence="1">
    <location>
        <begin position="184"/>
        <end position="216"/>
    </location>
</feature>
<sequence length="523" mass="59129">MILPSRENRLAELFPEQTQIGQWVALVGVVALALGFRLFYFQSDVMPILDGGMFHEFIAAIAENDMRLPPSAVYNHTELPFAYPPLAFWVGAALHQYLGLDIVQVLRVYPFAVHLIYVVMIIPFLRGFGFPMTGALLAFAVMILIYQSFEWLIMGGGLTRATGAAFAISAGTACAWAMRRDSLALAVLAGVLAGLGMLTHLLWGILGIMFCVAACLSLGDRWGHRLRVLAIGVVIVLAMTVPWFLWVIGHHGMEPFQNAQSGSMRGTHQFYRTARAQLFPSFLTYFCIIGAWECFRRRVFVWPLLIIAIIAIIPRNYFNVSVVPNAVLATVGAAAVWQWLTEAVGDIKWRGFTPSWVFVISDWRRFWVPMVLCAGWTFFGSFSDINPRIMSSLSDENLDAFEWVNENLEEGANILVIAPEEWFSDEVSEWMPVLTEAKSLTTIQSTEWLPDDYFPRHIGKVGHLKRSLGCPQFVDRIAEDWPEAQYVYATLHVHCHLEDPRLIQLYETDEVWIFQIDLYYGAD</sequence>
<evidence type="ECO:0000256" key="1">
    <source>
        <dbReference type="SAM" id="Phobius"/>
    </source>
</evidence>
<dbReference type="AlphaFoldDB" id="A0A0J9E3Q6"/>
<accession>A0A0J9E3Q6</accession>
<dbReference type="OrthoDB" id="9815027at2"/>
<proteinExistence type="predicted"/>
<reference evidence="2 3" key="1">
    <citation type="submission" date="2015-06" db="EMBL/GenBank/DDBJ databases">
        <title>Draft genome sequence of an Alphaproteobacteria species associated to the Mediterranean sponge Oscarella lobularis.</title>
        <authorList>
            <person name="Jourda C."/>
            <person name="Santini S."/>
            <person name="Claverie J.-M."/>
        </authorList>
    </citation>
    <scope>NUCLEOTIDE SEQUENCE [LARGE SCALE GENOMIC DNA]</scope>
    <source>
        <strain evidence="2">IGS</strain>
    </source>
</reference>
<keyword evidence="1" id="KW-0812">Transmembrane</keyword>
<feature type="transmembrane region" description="Helical" evidence="1">
    <location>
        <begin position="128"/>
        <end position="146"/>
    </location>
</feature>
<dbReference type="PATRIC" id="fig|1675527.3.peg.2419"/>
<feature type="transmembrane region" description="Helical" evidence="1">
    <location>
        <begin position="20"/>
        <end position="40"/>
    </location>
</feature>
<feature type="transmembrane region" description="Helical" evidence="1">
    <location>
        <begin position="299"/>
        <end position="318"/>
    </location>
</feature>
<evidence type="ECO:0008006" key="4">
    <source>
        <dbReference type="Google" id="ProtNLM"/>
    </source>
</evidence>
<feature type="transmembrane region" description="Helical" evidence="1">
    <location>
        <begin position="274"/>
        <end position="292"/>
    </location>
</feature>
<keyword evidence="1" id="KW-1133">Transmembrane helix</keyword>
<organism evidence="2 3">
    <name type="scientific">Candidatus Rhodobacter oscarellae</name>
    <dbReference type="NCBI Taxonomy" id="1675527"/>
    <lineage>
        <taxon>Bacteria</taxon>
        <taxon>Pseudomonadati</taxon>
        <taxon>Pseudomonadota</taxon>
        <taxon>Alphaproteobacteria</taxon>
        <taxon>Rhodobacterales</taxon>
        <taxon>Rhodobacter group</taxon>
        <taxon>Rhodobacter</taxon>
    </lineage>
</organism>
<dbReference type="EMBL" id="LFTY01000002">
    <property type="protein sequence ID" value="KMW57342.1"/>
    <property type="molecule type" value="Genomic_DNA"/>
</dbReference>
<name>A0A0J9E3Q6_9RHOB</name>
<evidence type="ECO:0000313" key="2">
    <source>
        <dbReference type="EMBL" id="KMW57342.1"/>
    </source>
</evidence>
<feature type="transmembrane region" description="Helical" evidence="1">
    <location>
        <begin position="366"/>
        <end position="385"/>
    </location>
</feature>
<dbReference type="RefSeq" id="WP_049643079.1">
    <property type="nucleotide sequence ID" value="NZ_LFTY01000002.1"/>
</dbReference>
<feature type="transmembrane region" description="Helical" evidence="1">
    <location>
        <begin position="228"/>
        <end position="248"/>
    </location>
</feature>
<dbReference type="STRING" id="1675527.AIOL_002305"/>